<reference evidence="11 13" key="2">
    <citation type="submission" date="2024-07" db="EMBL/GenBank/DDBJ databases">
        <authorList>
            <person name="Akdeniz Z."/>
        </authorList>
    </citation>
    <scope>NUCLEOTIDE SEQUENCE [LARGE SCALE GENOMIC DNA]</scope>
</reference>
<evidence type="ECO:0000313" key="12">
    <source>
        <dbReference type="EMBL" id="CAL6045493.1"/>
    </source>
</evidence>
<evidence type="ECO:0000313" key="13">
    <source>
        <dbReference type="Proteomes" id="UP001642409"/>
    </source>
</evidence>
<keyword evidence="13" id="KW-1185">Reference proteome</keyword>
<accession>A0AA86PEF6</accession>
<evidence type="ECO:0000256" key="1">
    <source>
        <dbReference type="ARBA" id="ARBA00004604"/>
    </source>
</evidence>
<name>A0AA86PEF6_9EUKA</name>
<dbReference type="EMBL" id="CAXDID020000110">
    <property type="protein sequence ID" value="CAL6029524.1"/>
    <property type="molecule type" value="Genomic_DNA"/>
</dbReference>
<comment type="similarity">
    <text evidence="2">Belongs to the NOP14 family.</text>
</comment>
<keyword evidence="5" id="KW-0539">Nucleus</keyword>
<reference evidence="9" key="1">
    <citation type="submission" date="2023-06" db="EMBL/GenBank/DDBJ databases">
        <authorList>
            <person name="Kurt Z."/>
        </authorList>
    </citation>
    <scope>NUCLEOTIDE SEQUENCE</scope>
</reference>
<keyword evidence="7" id="KW-0175">Coiled coil</keyword>
<evidence type="ECO:0000256" key="6">
    <source>
        <dbReference type="ARBA" id="ARBA00024695"/>
    </source>
</evidence>
<evidence type="ECO:0000313" key="10">
    <source>
        <dbReference type="EMBL" id="CAI9949051.1"/>
    </source>
</evidence>
<protein>
    <submittedName>
        <fullName evidence="9">Uncharacterized protein</fullName>
    </submittedName>
</protein>
<sequence length="652" mass="76177">MPLTDKQKIELTKKRLNIPDKNPFESRSPANKNNVMNKRHNQSKKGQEQEMPVQKFTSITDERPQMAVSEVKKNFKQTQQIREQLPQAAGLETSTKAKSQQEIYMEIMHKSKQAKKERQMLKEELDNQIKKLDNTFNKVVQQSVPLRLDQSKNIQSKFQEAAMRFENDTYKRANQTANTAEEIVRVGADKLQKLEKHHKEVAYTAGGDDDDIQYVVEPEILEANENQEEVQNKPEVLPLEPLTEYNAEKFSKELEKLPFVLSIPDTYAKFSNLLNRVSQQEEIVVLDRLIKSNSTFVNKANQPQMELLISHLFKRILTLKNFNPNRVDAELRALRHCANELPHCVAGQFNVQFQHFVGEFNQFYNQKSYFPGISLQFIILLRVFQICFLQTQFSQEEIQSQAIVNFYLVSEYLIYRSAISNETDLLRLLFLVKVVTAMCMQCGKYNAGVVYGLQRVLVASQKMQVSEQTDSISEEIKIKFTKLVGGKVSNLHSFIMQEVKSTLTIYYKYFKFNFEILPSVLGNLMFNGDVNTLDFQQEMNNIEIFENEVGFVLYNTNTDFLPERVFQIKEQDPLFMKHFNPKKTNDLDIQKQKERIEEKKQKRVEKDVYRREVKQIQKKMLEKQNAVIQKSLSLQKAKNQAIQQWGAERKQK</sequence>
<gene>
    <name evidence="9" type="ORF">HINF_LOCUS25279</name>
    <name evidence="11" type="ORF">HINF_LOCUS32401</name>
    <name evidence="10" type="ORF">HINF_LOCUS36696</name>
    <name evidence="12" type="ORF">HINF_LOCUS41081</name>
</gene>
<dbReference type="EMBL" id="CATOUU010000647">
    <property type="protein sequence ID" value="CAI9937634.1"/>
    <property type="molecule type" value="Genomic_DNA"/>
</dbReference>
<comment type="subcellular location">
    <subcellularLocation>
        <location evidence="1">Nucleus</location>
        <location evidence="1">Nucleolus</location>
    </subcellularLocation>
</comment>
<evidence type="ECO:0000256" key="5">
    <source>
        <dbReference type="ARBA" id="ARBA00023242"/>
    </source>
</evidence>
<keyword evidence="4" id="KW-0698">rRNA processing</keyword>
<evidence type="ECO:0000313" key="11">
    <source>
        <dbReference type="EMBL" id="CAL6029524.1"/>
    </source>
</evidence>
<comment type="caution">
    <text evidence="9">The sequence shown here is derived from an EMBL/GenBank/DDBJ whole genome shotgun (WGS) entry which is preliminary data.</text>
</comment>
<dbReference type="GO" id="GO:0032040">
    <property type="term" value="C:small-subunit processome"/>
    <property type="evidence" value="ECO:0007669"/>
    <property type="project" value="InterPro"/>
</dbReference>
<evidence type="ECO:0000256" key="3">
    <source>
        <dbReference type="ARBA" id="ARBA00022517"/>
    </source>
</evidence>
<dbReference type="AlphaFoldDB" id="A0AA86PEF6"/>
<dbReference type="PANTHER" id="PTHR23183:SF0">
    <property type="entry name" value="NUCLEOLAR PROTEIN 14"/>
    <property type="match status" value="1"/>
</dbReference>
<dbReference type="InterPro" id="IPR007276">
    <property type="entry name" value="Nop14"/>
</dbReference>
<organism evidence="9">
    <name type="scientific">Hexamita inflata</name>
    <dbReference type="NCBI Taxonomy" id="28002"/>
    <lineage>
        <taxon>Eukaryota</taxon>
        <taxon>Metamonada</taxon>
        <taxon>Diplomonadida</taxon>
        <taxon>Hexamitidae</taxon>
        <taxon>Hexamitinae</taxon>
        <taxon>Hexamita</taxon>
    </lineage>
</organism>
<comment type="function">
    <text evidence="6">Involved in nucleolar processing of pre-18S ribosomal RNA. Has a role in the nuclear export of 40S pre-ribosomal subunit to the cytoplasm.</text>
</comment>
<evidence type="ECO:0000256" key="2">
    <source>
        <dbReference type="ARBA" id="ARBA00007466"/>
    </source>
</evidence>
<evidence type="ECO:0000256" key="4">
    <source>
        <dbReference type="ARBA" id="ARBA00022552"/>
    </source>
</evidence>
<dbReference type="EMBL" id="CAXDID020000164">
    <property type="protein sequence ID" value="CAL6045493.1"/>
    <property type="molecule type" value="Genomic_DNA"/>
</dbReference>
<dbReference type="Pfam" id="PF04147">
    <property type="entry name" value="Nop14"/>
    <property type="match status" value="1"/>
</dbReference>
<dbReference type="PANTHER" id="PTHR23183">
    <property type="entry name" value="NOP14"/>
    <property type="match status" value="1"/>
</dbReference>
<keyword evidence="3" id="KW-0690">Ribosome biogenesis</keyword>
<evidence type="ECO:0000313" key="9">
    <source>
        <dbReference type="EMBL" id="CAI9937634.1"/>
    </source>
</evidence>
<dbReference type="GO" id="GO:0030692">
    <property type="term" value="C:Noc4p-Nop14p complex"/>
    <property type="evidence" value="ECO:0007669"/>
    <property type="project" value="TreeGrafter"/>
</dbReference>
<feature type="coiled-coil region" evidence="7">
    <location>
        <begin position="599"/>
        <end position="626"/>
    </location>
</feature>
<feature type="coiled-coil region" evidence="7">
    <location>
        <begin position="104"/>
        <end position="142"/>
    </location>
</feature>
<feature type="region of interest" description="Disordered" evidence="8">
    <location>
        <begin position="1"/>
        <end position="53"/>
    </location>
</feature>
<evidence type="ECO:0000256" key="7">
    <source>
        <dbReference type="SAM" id="Coils"/>
    </source>
</evidence>
<evidence type="ECO:0000256" key="8">
    <source>
        <dbReference type="SAM" id="MobiDB-lite"/>
    </source>
</evidence>
<proteinExistence type="inferred from homology"/>
<dbReference type="GO" id="GO:0030490">
    <property type="term" value="P:maturation of SSU-rRNA"/>
    <property type="evidence" value="ECO:0007669"/>
    <property type="project" value="TreeGrafter"/>
</dbReference>
<feature type="compositionally biased region" description="Basic and acidic residues" evidence="8">
    <location>
        <begin position="1"/>
        <end position="13"/>
    </location>
</feature>
<dbReference type="EMBL" id="CATOUU010000793">
    <property type="protein sequence ID" value="CAI9949051.1"/>
    <property type="molecule type" value="Genomic_DNA"/>
</dbReference>
<dbReference type="Proteomes" id="UP001642409">
    <property type="component" value="Unassembled WGS sequence"/>
</dbReference>